<protein>
    <recommendedName>
        <fullName evidence="3">DUF4252 domain-containing protein</fullName>
    </recommendedName>
</protein>
<dbReference type="EMBL" id="JAHYXK010000005">
    <property type="protein sequence ID" value="MBW7466978.1"/>
    <property type="molecule type" value="Genomic_DNA"/>
</dbReference>
<organism evidence="1 2">
    <name type="scientific">Pontibacter aydingkolensis</name>
    <dbReference type="NCBI Taxonomy" id="1911536"/>
    <lineage>
        <taxon>Bacteria</taxon>
        <taxon>Pseudomonadati</taxon>
        <taxon>Bacteroidota</taxon>
        <taxon>Cytophagia</taxon>
        <taxon>Cytophagales</taxon>
        <taxon>Hymenobacteraceae</taxon>
        <taxon>Pontibacter</taxon>
    </lineage>
</organism>
<evidence type="ECO:0008006" key="3">
    <source>
        <dbReference type="Google" id="ProtNLM"/>
    </source>
</evidence>
<evidence type="ECO:0000313" key="2">
    <source>
        <dbReference type="Proteomes" id="UP000813018"/>
    </source>
</evidence>
<keyword evidence="2" id="KW-1185">Reference proteome</keyword>
<dbReference type="Proteomes" id="UP000813018">
    <property type="component" value="Unassembled WGS sequence"/>
</dbReference>
<evidence type="ECO:0000313" key="1">
    <source>
        <dbReference type="EMBL" id="MBW7466978.1"/>
    </source>
</evidence>
<proteinExistence type="predicted"/>
<reference evidence="1 2" key="1">
    <citation type="journal article" date="2016" name="Int. J. Syst. Evol. Microbiol.">
        <title>Pontibacter aydingkolensis sp. nov., isolated from soil of a salt lake.</title>
        <authorList>
            <person name="Osman G."/>
            <person name="Zhang T."/>
            <person name="Lou K."/>
            <person name="Gao Y."/>
            <person name="Chang W."/>
            <person name="Lin Q."/>
            <person name="Yang H.M."/>
            <person name="Huo X.D."/>
            <person name="Wang N."/>
        </authorList>
    </citation>
    <scope>NUCLEOTIDE SEQUENCE [LARGE SCALE GENOMIC DNA]</scope>
    <source>
        <strain evidence="1 2">KACC 19255</strain>
    </source>
</reference>
<accession>A0ABS7CT80</accession>
<dbReference type="RefSeq" id="WP_219876862.1">
    <property type="nucleotide sequence ID" value="NZ_JAHYXK010000005.1"/>
</dbReference>
<gene>
    <name evidence="1" type="ORF">K0O23_07850</name>
</gene>
<comment type="caution">
    <text evidence="1">The sequence shown here is derived from an EMBL/GenBank/DDBJ whole genome shotgun (WGS) entry which is preliminary data.</text>
</comment>
<sequence>MKTICIILLAFLYFSSPSYGQLLRSVKEFKEFEKRPLLVVLPEAKKDKDSTFIAAIRQNIKRNISSYWQVQKDITYLSPEEFQALKKNKRRNTHAVMTFKNLELSHASTKGNVRVLDPTSKYTVFVMDLGLSENAIYNVYTYRHNFSSRAPSEADMAGTLQVVQNIVRKGVKENEMTSFPKEAKVNAKKLSSLTLLIDQQQLEESITKKEINELYGLRYKIVDTKELEDAILSQAPGFAYVYMLPNSTSGADLQLQLVLTTKGSEVVSVSMPPKFTVMGNHSGSKIGERNLKEYVSYIK</sequence>
<name>A0ABS7CT80_9BACT</name>